<protein>
    <recommendedName>
        <fullName evidence="4">Retrotransposon gag domain-containing protein</fullName>
    </recommendedName>
</protein>
<organism evidence="2 3">
    <name type="scientific">Rhizopus oryzae</name>
    <name type="common">Mucormycosis agent</name>
    <name type="synonym">Rhizopus arrhizus var. delemar</name>
    <dbReference type="NCBI Taxonomy" id="64495"/>
    <lineage>
        <taxon>Eukaryota</taxon>
        <taxon>Fungi</taxon>
        <taxon>Fungi incertae sedis</taxon>
        <taxon>Mucoromycota</taxon>
        <taxon>Mucoromycotina</taxon>
        <taxon>Mucoromycetes</taxon>
        <taxon>Mucorales</taxon>
        <taxon>Mucorineae</taxon>
        <taxon>Rhizopodaceae</taxon>
        <taxon>Rhizopus</taxon>
    </lineage>
</organism>
<comment type="caution">
    <text evidence="2">The sequence shown here is derived from an EMBL/GenBank/DDBJ whole genome shotgun (WGS) entry which is preliminary data.</text>
</comment>
<evidence type="ECO:0000313" key="3">
    <source>
        <dbReference type="Proteomes" id="UP000716291"/>
    </source>
</evidence>
<accession>A0A9P6X404</accession>
<reference evidence="2" key="1">
    <citation type="journal article" date="2020" name="Microb. Genom.">
        <title>Genetic diversity of clinical and environmental Mucorales isolates obtained from an investigation of mucormycosis cases among solid organ transplant recipients.</title>
        <authorList>
            <person name="Nguyen M.H."/>
            <person name="Kaul D."/>
            <person name="Muto C."/>
            <person name="Cheng S.J."/>
            <person name="Richter R.A."/>
            <person name="Bruno V.M."/>
            <person name="Liu G."/>
            <person name="Beyhan S."/>
            <person name="Sundermann A.J."/>
            <person name="Mounaud S."/>
            <person name="Pasculle A.W."/>
            <person name="Nierman W.C."/>
            <person name="Driscoll E."/>
            <person name="Cumbie R."/>
            <person name="Clancy C.J."/>
            <person name="Dupont C.L."/>
        </authorList>
    </citation>
    <scope>NUCLEOTIDE SEQUENCE</scope>
    <source>
        <strain evidence="2">GL11</strain>
    </source>
</reference>
<dbReference type="Proteomes" id="UP000716291">
    <property type="component" value="Unassembled WGS sequence"/>
</dbReference>
<dbReference type="AlphaFoldDB" id="A0A9P6X404"/>
<evidence type="ECO:0000256" key="1">
    <source>
        <dbReference type="SAM" id="MobiDB-lite"/>
    </source>
</evidence>
<keyword evidence="3" id="KW-1185">Reference proteome</keyword>
<gene>
    <name evidence="2" type="ORF">G6F64_008811</name>
</gene>
<sequence>MNSTAGENSFSNGATPNGDSMSIATGSIDLSSFAGSFPLTNGGTSMVLDSLLVPSSSTGEREELLLRQNLLQLRSEFNGFLEAFTTARLAGDEAAADQALQQMDRTNRRLIALQEYNLPKFQLASSVVRPFPNEEVFESVEHFLARFENIIKGSAYRDVEQVWKQFLPLCLSYSDNAWVEADLRKCNSWAEARAAFKEHHGSSLATRHYMDLVFTMQMSNKESIGDYSKKFLQAVVTVARVGKNKADTNEKWIVEYITQVGRDILGDDNKLYAEATALIPGANKSDTVKSRYSENGSRGDGSLSGHRRQQFKRRSQNMAKVNKHYFCTHHDKNSARDTIDCFTTKRIEKSSTNKKCFKCGQFWSREHKCKTNDKKVFAVTSRKDDNGPDDDVVKDKEVLLDQATSEMNTMMEGLSYDCKYQTKERTIDKKELKPMHLIYLLRLL</sequence>
<proteinExistence type="predicted"/>
<dbReference type="EMBL" id="JAANQT010001506">
    <property type="protein sequence ID" value="KAG1304898.1"/>
    <property type="molecule type" value="Genomic_DNA"/>
</dbReference>
<feature type="compositionally biased region" description="Basic residues" evidence="1">
    <location>
        <begin position="305"/>
        <end position="315"/>
    </location>
</feature>
<evidence type="ECO:0008006" key="4">
    <source>
        <dbReference type="Google" id="ProtNLM"/>
    </source>
</evidence>
<name>A0A9P6X404_RHIOR</name>
<evidence type="ECO:0000313" key="2">
    <source>
        <dbReference type="EMBL" id="KAG1304898.1"/>
    </source>
</evidence>
<feature type="region of interest" description="Disordered" evidence="1">
    <location>
        <begin position="286"/>
        <end position="315"/>
    </location>
</feature>